<dbReference type="HOGENOM" id="CLU_000022_69_0_7"/>
<dbReference type="InterPro" id="IPR020841">
    <property type="entry name" value="PKS_Beta-ketoAc_synthase_dom"/>
</dbReference>
<dbReference type="SUPFAM" id="SSF53901">
    <property type="entry name" value="Thiolase-like"/>
    <property type="match status" value="2"/>
</dbReference>
<evidence type="ECO:0000256" key="3">
    <source>
        <dbReference type="RuleBase" id="RU003694"/>
    </source>
</evidence>
<keyword evidence="2 3" id="KW-0808">Transferase</keyword>
<dbReference type="Pfam" id="PF00109">
    <property type="entry name" value="ketoacyl-synt"/>
    <property type="match status" value="1"/>
</dbReference>
<keyword evidence="6" id="KW-1185">Reference proteome</keyword>
<name>D1B4W5_SULD5</name>
<dbReference type="PROSITE" id="PS52004">
    <property type="entry name" value="KS3_2"/>
    <property type="match status" value="1"/>
</dbReference>
<evidence type="ECO:0000313" key="5">
    <source>
        <dbReference type="EMBL" id="ACZ13135.1"/>
    </source>
</evidence>
<dbReference type="PANTHER" id="PTHR11712">
    <property type="entry name" value="POLYKETIDE SYNTHASE-RELATED"/>
    <property type="match status" value="1"/>
</dbReference>
<dbReference type="GO" id="GO:0005829">
    <property type="term" value="C:cytosol"/>
    <property type="evidence" value="ECO:0007669"/>
    <property type="project" value="TreeGrafter"/>
</dbReference>
<dbReference type="EMBL" id="CP001816">
    <property type="protein sequence ID" value="ACZ13135.1"/>
    <property type="molecule type" value="Genomic_DNA"/>
</dbReference>
<accession>D1B4W5</accession>
<dbReference type="AlphaFoldDB" id="D1B4W5"/>
<gene>
    <name evidence="5" type="ordered locus">Sdel_2123</name>
</gene>
<evidence type="ECO:0000313" key="6">
    <source>
        <dbReference type="Proteomes" id="UP000002222"/>
    </source>
</evidence>
<dbReference type="eggNOG" id="COG0304">
    <property type="taxonomic scope" value="Bacteria"/>
</dbReference>
<evidence type="ECO:0000256" key="1">
    <source>
        <dbReference type="ARBA" id="ARBA00008467"/>
    </source>
</evidence>
<sequence length="371" mass="39766">MQQNSVFITAFESACCAGLSCEALFEAICAHQSGIGCYEGYVHDKVVALGKISHEESRKRLLHQVCEAVRIQRGLEHFHDTLLVVGSSVGGMQRTEEIFFHDHSYVRIDPKGHIIHTIASSLHEVYGFKDDISFSTACTSSANALGYAYEVMKKGVYQRVLVVGFDTLSSTTILGFDALGVLSTQPCRPFDEARQGMNVSEGIAVLLLEHAPTKGCVQLKGVGYSSDAHHMAQPSPHGEGAIKAMQNALACEGILPEEVAYINAHGTGTQANDKSEACAIEELFGAQPFVSSTKSITGHTLGASGALEAIICAMALQKQIIPPSTALQTPENKALQFVYEPCSMPFRYALSNSLAFGGNNTSLLLGVLHEG</sequence>
<dbReference type="STRING" id="525898.Sdel_2123"/>
<dbReference type="CDD" id="cd00834">
    <property type="entry name" value="KAS_I_II"/>
    <property type="match status" value="1"/>
</dbReference>
<comment type="similarity">
    <text evidence="1 3">Belongs to the thiolase-like superfamily. Beta-ketoacyl-ACP synthases family.</text>
</comment>
<evidence type="ECO:0000256" key="2">
    <source>
        <dbReference type="ARBA" id="ARBA00022679"/>
    </source>
</evidence>
<dbReference type="SMART" id="SM00825">
    <property type="entry name" value="PKS_KS"/>
    <property type="match status" value="1"/>
</dbReference>
<organism evidence="5 6">
    <name type="scientific">Sulfurospirillum deleyianum (strain ATCC 51133 / DSM 6946 / 5175)</name>
    <dbReference type="NCBI Taxonomy" id="525898"/>
    <lineage>
        <taxon>Bacteria</taxon>
        <taxon>Pseudomonadati</taxon>
        <taxon>Campylobacterota</taxon>
        <taxon>Epsilonproteobacteria</taxon>
        <taxon>Campylobacterales</taxon>
        <taxon>Sulfurospirillaceae</taxon>
        <taxon>Sulfurospirillum</taxon>
    </lineage>
</organism>
<feature type="domain" description="Ketosynthase family 3 (KS3)" evidence="4">
    <location>
        <begin position="1"/>
        <end position="367"/>
    </location>
</feature>
<dbReference type="InterPro" id="IPR000794">
    <property type="entry name" value="Beta-ketoacyl_synthase"/>
</dbReference>
<dbReference type="GO" id="GO:0006633">
    <property type="term" value="P:fatty acid biosynthetic process"/>
    <property type="evidence" value="ECO:0007669"/>
    <property type="project" value="TreeGrafter"/>
</dbReference>
<dbReference type="PANTHER" id="PTHR11712:SF320">
    <property type="entry name" value="BETA-KETOACYL SYNTHASE"/>
    <property type="match status" value="1"/>
</dbReference>
<dbReference type="InterPro" id="IPR014031">
    <property type="entry name" value="Ketoacyl_synth_C"/>
</dbReference>
<dbReference type="Pfam" id="PF02801">
    <property type="entry name" value="Ketoacyl-synt_C"/>
    <property type="match status" value="1"/>
</dbReference>
<evidence type="ECO:0000259" key="4">
    <source>
        <dbReference type="PROSITE" id="PS52004"/>
    </source>
</evidence>
<dbReference type="OrthoDB" id="9808669at2"/>
<protein>
    <submittedName>
        <fullName evidence="5">Beta-ketoacyl synthase</fullName>
    </submittedName>
</protein>
<dbReference type="InterPro" id="IPR014030">
    <property type="entry name" value="Ketoacyl_synth_N"/>
</dbReference>
<dbReference type="InterPro" id="IPR016039">
    <property type="entry name" value="Thiolase-like"/>
</dbReference>
<dbReference type="Proteomes" id="UP000002222">
    <property type="component" value="Chromosome"/>
</dbReference>
<reference evidence="5 6" key="2">
    <citation type="journal article" date="2010" name="Stand. Genomic Sci.">
        <title>Complete genome sequence of Sulfurospirillum deleyianum type strain (5175).</title>
        <authorList>
            <person name="Sikorski J."/>
            <person name="Lapidus A."/>
            <person name="Copeland A."/>
            <person name="Glavina Del Rio T."/>
            <person name="Nolan M."/>
            <person name="Lucas S."/>
            <person name="Chen F."/>
            <person name="Tice H."/>
            <person name="Cheng J.F."/>
            <person name="Saunders E."/>
            <person name="Bruce D."/>
            <person name="Goodwin L."/>
            <person name="Pitluck S."/>
            <person name="Ovchinnikova G."/>
            <person name="Pati A."/>
            <person name="Ivanova N."/>
            <person name="Mavromatis K."/>
            <person name="Chen A."/>
            <person name="Palaniappan K."/>
            <person name="Chain P."/>
            <person name="Land M."/>
            <person name="Hauser L."/>
            <person name="Chang Y.J."/>
            <person name="Jeffries C.D."/>
            <person name="Brettin T."/>
            <person name="Detter J.C."/>
            <person name="Han C."/>
            <person name="Rohde M."/>
            <person name="Lang E."/>
            <person name="Spring S."/>
            <person name="Goker M."/>
            <person name="Bristow J."/>
            <person name="Eisen J.A."/>
            <person name="Markowitz V."/>
            <person name="Hugenholtz P."/>
            <person name="Kyrpides N.C."/>
            <person name="Klenk H.P."/>
        </authorList>
    </citation>
    <scope>NUCLEOTIDE SEQUENCE [LARGE SCALE GENOMIC DNA]</scope>
    <source>
        <strain evidence="6">ATCC 51133 / DSM 6946 / 5175</strain>
    </source>
</reference>
<reference evidence="6" key="1">
    <citation type="submission" date="2009-11" db="EMBL/GenBank/DDBJ databases">
        <title>The complete genome of Sulfurospirillum deleyianum DSM 6946.</title>
        <authorList>
            <consortium name="US DOE Joint Genome Institute (JGI-PGF)"/>
            <person name="Lucas S."/>
            <person name="Copeland A."/>
            <person name="Lapidus A."/>
            <person name="Glavina del Rio T."/>
            <person name="Dalin E."/>
            <person name="Tice H."/>
            <person name="Bruce D."/>
            <person name="Goodwin L."/>
            <person name="Pitluck S."/>
            <person name="Kyrpides N."/>
            <person name="Mavromatis K."/>
            <person name="Ivanova N."/>
            <person name="Ovchinnikova G."/>
            <person name="Munk A.C."/>
            <person name="Lu M."/>
            <person name="Brettin T."/>
            <person name="Detter J.C."/>
            <person name="Han C."/>
            <person name="Tapia R."/>
            <person name="Larimer F."/>
            <person name="Land M."/>
            <person name="Hauser L."/>
            <person name="Markowitz V."/>
            <person name="Cheng J.F."/>
            <person name="Hugenholtz P."/>
            <person name="Woyke T."/>
            <person name="Wu D."/>
            <person name="Aumann P."/>
            <person name="Schneider S."/>
            <person name="Lang E."/>
            <person name="Spring S."/>
            <person name="Klenk H.P."/>
            <person name="Eisen J.A."/>
        </authorList>
    </citation>
    <scope>NUCLEOTIDE SEQUENCE [LARGE SCALE GENOMIC DNA]</scope>
    <source>
        <strain evidence="6">ATCC 51133 / DSM 6946 / 5175</strain>
    </source>
</reference>
<dbReference type="Gene3D" id="3.40.47.10">
    <property type="match status" value="1"/>
</dbReference>
<proteinExistence type="inferred from homology"/>
<dbReference type="KEGG" id="sdl:Sdel_2123"/>
<dbReference type="GO" id="GO:0004315">
    <property type="term" value="F:3-oxoacyl-[acyl-carrier-protein] synthase activity"/>
    <property type="evidence" value="ECO:0007669"/>
    <property type="project" value="TreeGrafter"/>
</dbReference>